<protein>
    <recommendedName>
        <fullName evidence="4">SEFIR domain-containing protein</fullName>
    </recommendedName>
</protein>
<dbReference type="Gene3D" id="3.40.50.11530">
    <property type="match status" value="1"/>
</dbReference>
<keyword evidence="1" id="KW-1133">Transmembrane helix</keyword>
<name>A0A3P6TGM8_CYLGO</name>
<dbReference type="EMBL" id="UYRV01018706">
    <property type="protein sequence ID" value="VDK65028.1"/>
    <property type="molecule type" value="Genomic_DNA"/>
</dbReference>
<evidence type="ECO:0000313" key="2">
    <source>
        <dbReference type="EMBL" id="VDK65028.1"/>
    </source>
</evidence>
<reference evidence="2 3" key="1">
    <citation type="submission" date="2018-11" db="EMBL/GenBank/DDBJ databases">
        <authorList>
            <consortium name="Pathogen Informatics"/>
        </authorList>
    </citation>
    <scope>NUCLEOTIDE SEQUENCE [LARGE SCALE GENOMIC DNA]</scope>
</reference>
<accession>A0A3P6TGM8</accession>
<proteinExistence type="predicted"/>
<keyword evidence="1" id="KW-0812">Transmembrane</keyword>
<feature type="transmembrane region" description="Helical" evidence="1">
    <location>
        <begin position="28"/>
        <end position="50"/>
    </location>
</feature>
<organism evidence="2 3">
    <name type="scientific">Cylicostephanus goldi</name>
    <name type="common">Nematode worm</name>
    <dbReference type="NCBI Taxonomy" id="71465"/>
    <lineage>
        <taxon>Eukaryota</taxon>
        <taxon>Metazoa</taxon>
        <taxon>Ecdysozoa</taxon>
        <taxon>Nematoda</taxon>
        <taxon>Chromadorea</taxon>
        <taxon>Rhabditida</taxon>
        <taxon>Rhabditina</taxon>
        <taxon>Rhabditomorpha</taxon>
        <taxon>Strongyloidea</taxon>
        <taxon>Strongylidae</taxon>
        <taxon>Cylicostephanus</taxon>
    </lineage>
</organism>
<dbReference type="Proteomes" id="UP000271889">
    <property type="component" value="Unassembled WGS sequence"/>
</dbReference>
<dbReference type="OrthoDB" id="5855836at2759"/>
<evidence type="ECO:0008006" key="4">
    <source>
        <dbReference type="Google" id="ProtNLM"/>
    </source>
</evidence>
<keyword evidence="1" id="KW-0472">Membrane</keyword>
<keyword evidence="3" id="KW-1185">Reference proteome</keyword>
<dbReference type="AlphaFoldDB" id="A0A3P6TGM8"/>
<gene>
    <name evidence="2" type="ORF">CGOC_LOCUS5965</name>
</gene>
<evidence type="ECO:0000313" key="3">
    <source>
        <dbReference type="Proteomes" id="UP000271889"/>
    </source>
</evidence>
<sequence>MLNFTLDQDRASLSWRSLRRMRDSSSSLLFALGSIVFVSAICGMIYVLFLRRRVRRSPVRVQEIELQSKPTVLLLTPDDCDEHSKVVLLLSRFLERHAGVTVLLDYREMDTAGMLSLLHNSLYAFLL</sequence>
<evidence type="ECO:0000256" key="1">
    <source>
        <dbReference type="SAM" id="Phobius"/>
    </source>
</evidence>